<evidence type="ECO:0000313" key="2">
    <source>
        <dbReference type="EMBL" id="KAK0717602.1"/>
    </source>
</evidence>
<proteinExistence type="predicted"/>
<comment type="caution">
    <text evidence="2">The sequence shown here is derived from an EMBL/GenBank/DDBJ whole genome shotgun (WGS) entry which is preliminary data.</text>
</comment>
<keyword evidence="1" id="KW-0812">Transmembrane</keyword>
<sequence length="231" mass="26488">MENCGWSLGMFFRVFGMFVRVFGMFVRVFGMFVRVFGLIPPESHEQPRTEDILHLSLLNIQSLTYISQHFTLDSCTRTLRLFRYPSICVLASSGGGYQKLIQSSRPRVTEDLYPARYSLHREVLLSLRFILGKTRGSRKLARKAILLMPREDRDPALKSLLQSNLDAIIAPSSGDATSRGITRQDFLTPWGEFPLLGERLLDIQRYNEQQRASSTKALIRDKLNPARWCSL</sequence>
<keyword evidence="1" id="KW-1133">Transmembrane helix</keyword>
<dbReference type="AlphaFoldDB" id="A0AA40AKN6"/>
<keyword evidence="1" id="KW-0472">Membrane</keyword>
<gene>
    <name evidence="2" type="ORF">B0T26DRAFT_751637</name>
</gene>
<dbReference type="EMBL" id="JAUIRO010000004">
    <property type="protein sequence ID" value="KAK0717602.1"/>
    <property type="molecule type" value="Genomic_DNA"/>
</dbReference>
<dbReference type="RefSeq" id="XP_060296395.1">
    <property type="nucleotide sequence ID" value="XM_060445406.1"/>
</dbReference>
<evidence type="ECO:0000256" key="1">
    <source>
        <dbReference type="SAM" id="Phobius"/>
    </source>
</evidence>
<feature type="transmembrane region" description="Helical" evidence="1">
    <location>
        <begin position="6"/>
        <end position="26"/>
    </location>
</feature>
<reference evidence="2" key="1">
    <citation type="submission" date="2023-06" db="EMBL/GenBank/DDBJ databases">
        <title>Genome-scale phylogeny and comparative genomics of the fungal order Sordariales.</title>
        <authorList>
            <consortium name="Lawrence Berkeley National Laboratory"/>
            <person name="Hensen N."/>
            <person name="Bonometti L."/>
            <person name="Westerberg I."/>
            <person name="Brannstrom I.O."/>
            <person name="Guillou S."/>
            <person name="Cros-Aarteil S."/>
            <person name="Calhoun S."/>
            <person name="Haridas S."/>
            <person name="Kuo A."/>
            <person name="Mondo S."/>
            <person name="Pangilinan J."/>
            <person name="Riley R."/>
            <person name="LaButti K."/>
            <person name="Andreopoulos B."/>
            <person name="Lipzen A."/>
            <person name="Chen C."/>
            <person name="Yanf M."/>
            <person name="Daum C."/>
            <person name="Ng V."/>
            <person name="Clum A."/>
            <person name="Steindorff A."/>
            <person name="Ohm R."/>
            <person name="Martin F."/>
            <person name="Silar P."/>
            <person name="Natvig D."/>
            <person name="Lalanne C."/>
            <person name="Gautier V."/>
            <person name="Ament-velasquez S.L."/>
            <person name="Kruys A."/>
            <person name="Hutchinson M.I."/>
            <person name="Powell A.J."/>
            <person name="Barry K."/>
            <person name="Miller A.N."/>
            <person name="Grigoriev I.V."/>
            <person name="Debuchy R."/>
            <person name="Gladieux P."/>
            <person name="Thoren M.H."/>
            <person name="Johannesson H."/>
        </authorList>
    </citation>
    <scope>NUCLEOTIDE SEQUENCE</scope>
    <source>
        <strain evidence="2">SMH2392-1A</strain>
    </source>
</reference>
<accession>A0AA40AKN6</accession>
<keyword evidence="3" id="KW-1185">Reference proteome</keyword>
<dbReference type="GeneID" id="85328676"/>
<protein>
    <submittedName>
        <fullName evidence="2">Uncharacterized protein</fullName>
    </submittedName>
</protein>
<organism evidence="2 3">
    <name type="scientific">Lasiosphaeria miniovina</name>
    <dbReference type="NCBI Taxonomy" id="1954250"/>
    <lineage>
        <taxon>Eukaryota</taxon>
        <taxon>Fungi</taxon>
        <taxon>Dikarya</taxon>
        <taxon>Ascomycota</taxon>
        <taxon>Pezizomycotina</taxon>
        <taxon>Sordariomycetes</taxon>
        <taxon>Sordariomycetidae</taxon>
        <taxon>Sordariales</taxon>
        <taxon>Lasiosphaeriaceae</taxon>
        <taxon>Lasiosphaeria</taxon>
    </lineage>
</organism>
<evidence type="ECO:0000313" key="3">
    <source>
        <dbReference type="Proteomes" id="UP001172101"/>
    </source>
</evidence>
<dbReference type="Proteomes" id="UP001172101">
    <property type="component" value="Unassembled WGS sequence"/>
</dbReference>
<name>A0AA40AKN6_9PEZI</name>